<dbReference type="OrthoDB" id="2423195at2759"/>
<feature type="domain" description="NF-X1-type" evidence="5">
    <location>
        <begin position="361"/>
        <end position="384"/>
    </location>
</feature>
<dbReference type="InterPro" id="IPR000967">
    <property type="entry name" value="Znf_NFX1"/>
</dbReference>
<dbReference type="EMBL" id="KZ308318">
    <property type="protein sequence ID" value="KAG8227287.1"/>
    <property type="molecule type" value="Genomic_DNA"/>
</dbReference>
<reference evidence="6" key="2">
    <citation type="submission" date="2017-10" db="EMBL/GenBank/DDBJ databases">
        <title>Ladona fulva Genome sequencing and assembly.</title>
        <authorList>
            <person name="Murali S."/>
            <person name="Richards S."/>
            <person name="Bandaranaike D."/>
            <person name="Bellair M."/>
            <person name="Blankenburg K."/>
            <person name="Chao H."/>
            <person name="Dinh H."/>
            <person name="Doddapaneni H."/>
            <person name="Dugan-Rocha S."/>
            <person name="Elkadiri S."/>
            <person name="Gnanaolivu R."/>
            <person name="Hernandez B."/>
            <person name="Skinner E."/>
            <person name="Javaid M."/>
            <person name="Lee S."/>
            <person name="Li M."/>
            <person name="Ming W."/>
            <person name="Munidasa M."/>
            <person name="Muniz J."/>
            <person name="Nguyen L."/>
            <person name="Hughes D."/>
            <person name="Osuji N."/>
            <person name="Pu L.-L."/>
            <person name="Puazo M."/>
            <person name="Qu C."/>
            <person name="Quiroz J."/>
            <person name="Raj R."/>
            <person name="Weissenberger G."/>
            <person name="Xin Y."/>
            <person name="Zou X."/>
            <person name="Han Y."/>
            <person name="Worley K."/>
            <person name="Muzny D."/>
            <person name="Gibbs R."/>
        </authorList>
    </citation>
    <scope>NUCLEOTIDE SEQUENCE</scope>
    <source>
        <strain evidence="6">Sampled in the wild</strain>
    </source>
</reference>
<organism evidence="6 7">
    <name type="scientific">Ladona fulva</name>
    <name type="common">Scarce chaser dragonfly</name>
    <name type="synonym">Libellula fulva</name>
    <dbReference type="NCBI Taxonomy" id="123851"/>
    <lineage>
        <taxon>Eukaryota</taxon>
        <taxon>Metazoa</taxon>
        <taxon>Ecdysozoa</taxon>
        <taxon>Arthropoda</taxon>
        <taxon>Hexapoda</taxon>
        <taxon>Insecta</taxon>
        <taxon>Pterygota</taxon>
        <taxon>Palaeoptera</taxon>
        <taxon>Odonata</taxon>
        <taxon>Epiprocta</taxon>
        <taxon>Anisoptera</taxon>
        <taxon>Libelluloidea</taxon>
        <taxon>Libellulidae</taxon>
        <taxon>Ladona</taxon>
    </lineage>
</organism>
<feature type="domain" description="NF-X1-type" evidence="5">
    <location>
        <begin position="501"/>
        <end position="520"/>
    </location>
</feature>
<dbReference type="InterPro" id="IPR047187">
    <property type="entry name" value="SF1_C_Upf1"/>
</dbReference>
<keyword evidence="7" id="KW-1185">Reference proteome</keyword>
<dbReference type="PANTHER" id="PTHR10887">
    <property type="entry name" value="DNA2/NAM7 HELICASE FAMILY"/>
    <property type="match status" value="1"/>
</dbReference>
<keyword evidence="2" id="KW-0677">Repeat</keyword>
<dbReference type="InterPro" id="IPR027417">
    <property type="entry name" value="P-loop_NTPase"/>
</dbReference>
<comment type="caution">
    <text evidence="6">The sequence shown here is derived from an EMBL/GenBank/DDBJ whole genome shotgun (WGS) entry which is preliminary data.</text>
</comment>
<keyword evidence="3" id="KW-0863">Zinc-finger</keyword>
<dbReference type="Proteomes" id="UP000792457">
    <property type="component" value="Unassembled WGS sequence"/>
</dbReference>
<dbReference type="GO" id="GO:0008270">
    <property type="term" value="F:zinc ion binding"/>
    <property type="evidence" value="ECO:0007669"/>
    <property type="project" value="UniProtKB-KW"/>
</dbReference>
<dbReference type="GO" id="GO:0031380">
    <property type="term" value="C:nuclear RNA-directed RNA polymerase complex"/>
    <property type="evidence" value="ECO:0007669"/>
    <property type="project" value="TreeGrafter"/>
</dbReference>
<dbReference type="InterPro" id="IPR041679">
    <property type="entry name" value="DNA2/NAM7-like_C"/>
</dbReference>
<proteinExistence type="predicted"/>
<feature type="domain" description="NF-X1-type" evidence="5">
    <location>
        <begin position="252"/>
        <end position="272"/>
    </location>
</feature>
<dbReference type="AlphaFoldDB" id="A0A8K0NZB8"/>
<dbReference type="PANTHER" id="PTHR10887:SF341">
    <property type="entry name" value="NFX1-TYPE ZINC FINGER-CONTAINING PROTEIN 1"/>
    <property type="match status" value="1"/>
</dbReference>
<name>A0A8K0NZB8_LADFU</name>
<accession>A0A8K0NZB8</accession>
<feature type="domain" description="NF-X1-type" evidence="5">
    <location>
        <begin position="274"/>
        <end position="298"/>
    </location>
</feature>
<dbReference type="SUPFAM" id="SSF52540">
    <property type="entry name" value="P-loop containing nucleoside triphosphate hydrolases"/>
    <property type="match status" value="1"/>
</dbReference>
<protein>
    <recommendedName>
        <fullName evidence="5">NF-X1-type domain-containing protein</fullName>
    </recommendedName>
</protein>
<dbReference type="SMART" id="SM00438">
    <property type="entry name" value="ZnF_NFX"/>
    <property type="match status" value="4"/>
</dbReference>
<evidence type="ECO:0000256" key="1">
    <source>
        <dbReference type="ARBA" id="ARBA00022723"/>
    </source>
</evidence>
<evidence type="ECO:0000259" key="5">
    <source>
        <dbReference type="SMART" id="SM00438"/>
    </source>
</evidence>
<dbReference type="Gene3D" id="3.40.50.300">
    <property type="entry name" value="P-loop containing nucleotide triphosphate hydrolases"/>
    <property type="match status" value="2"/>
</dbReference>
<dbReference type="GO" id="GO:0031048">
    <property type="term" value="P:regulatory ncRNA-mediated heterochromatin formation"/>
    <property type="evidence" value="ECO:0007669"/>
    <property type="project" value="TreeGrafter"/>
</dbReference>
<evidence type="ECO:0000256" key="4">
    <source>
        <dbReference type="ARBA" id="ARBA00022833"/>
    </source>
</evidence>
<evidence type="ECO:0000313" key="7">
    <source>
        <dbReference type="Proteomes" id="UP000792457"/>
    </source>
</evidence>
<dbReference type="CDD" id="cd18808">
    <property type="entry name" value="SF1_C_Upf1"/>
    <property type="match status" value="1"/>
</dbReference>
<keyword evidence="1" id="KW-0479">Metal-binding</keyword>
<keyword evidence="4" id="KW-0862">Zinc</keyword>
<dbReference type="InterPro" id="IPR045055">
    <property type="entry name" value="DNA2/NAM7-like"/>
</dbReference>
<evidence type="ECO:0000256" key="2">
    <source>
        <dbReference type="ARBA" id="ARBA00022737"/>
    </source>
</evidence>
<sequence length="593" mass="67188">MTNRINLKIMKEADFVGITTTGAARQQALLQELGAKIVIVEEAAEVMESHVIVSLSNKCEHLILIGNLEFYGKVEFCLSKRNAAEAGFLIALCRHIILQGYHPKQITILTFYLGQMFTLIEEREKHSKMTDVKIACVDNYQGEENDIILLSLVRSNEEGKIGFLISENRICVALSRAKKALYVIGNMDLVASKSVLWKRVLEVLKKKGAIGSKLKLKCVKHPQQLTEVSKVRDFVPITEGGCTLMCNTDLSCGHICKRKCHLNSHDTYKCKEICGKEMCIYRHKCKKLCFQDCGECMVPLYGELPCGHWVNVPCCVDPVEYKCNVVVTVILQPCGHEIKKKCFEDVKIIKCTWGCESRLPCGHACRLKCHVGDDPDHNKYKCLRPCGRKKLNCNQEHLCEKKCFEECSHCTSKLKRKLPNCDHFHTMECSTDASSIVCQKKCYRMLECGHLCPLRCFEECGGCKVVVVKKIEECNHEVNIECSMAPERKLCNDKCESFLPCGHKCEMLCREPCQPNSCKVLVEETVESPCGHQVWKSQPCPEDALNHVPKLFYVNTIAKEHVVPVSREEFIFSAKKNVEGLLYADMNMKNRPS</sequence>
<reference evidence="6" key="1">
    <citation type="submission" date="2013-04" db="EMBL/GenBank/DDBJ databases">
        <authorList>
            <person name="Qu J."/>
            <person name="Murali S.C."/>
            <person name="Bandaranaike D."/>
            <person name="Bellair M."/>
            <person name="Blankenburg K."/>
            <person name="Chao H."/>
            <person name="Dinh H."/>
            <person name="Doddapaneni H."/>
            <person name="Downs B."/>
            <person name="Dugan-Rocha S."/>
            <person name="Elkadiri S."/>
            <person name="Gnanaolivu R.D."/>
            <person name="Hernandez B."/>
            <person name="Javaid M."/>
            <person name="Jayaseelan J.C."/>
            <person name="Lee S."/>
            <person name="Li M."/>
            <person name="Ming W."/>
            <person name="Munidasa M."/>
            <person name="Muniz J."/>
            <person name="Nguyen L."/>
            <person name="Ongeri F."/>
            <person name="Osuji N."/>
            <person name="Pu L.-L."/>
            <person name="Puazo M."/>
            <person name="Qu C."/>
            <person name="Quiroz J."/>
            <person name="Raj R."/>
            <person name="Weissenberger G."/>
            <person name="Xin Y."/>
            <person name="Zou X."/>
            <person name="Han Y."/>
            <person name="Richards S."/>
            <person name="Worley K."/>
            <person name="Muzny D."/>
            <person name="Gibbs R."/>
        </authorList>
    </citation>
    <scope>NUCLEOTIDE SEQUENCE</scope>
    <source>
        <strain evidence="6">Sampled in the wild</strain>
    </source>
</reference>
<evidence type="ECO:0000313" key="6">
    <source>
        <dbReference type="EMBL" id="KAG8227287.1"/>
    </source>
</evidence>
<evidence type="ECO:0000256" key="3">
    <source>
        <dbReference type="ARBA" id="ARBA00022771"/>
    </source>
</evidence>
<gene>
    <name evidence="6" type="ORF">J437_LFUL004836</name>
</gene>
<dbReference type="Pfam" id="PF13087">
    <property type="entry name" value="AAA_12"/>
    <property type="match status" value="1"/>
</dbReference>